<dbReference type="Pfam" id="PF15679">
    <property type="entry name" value="DUF4665"/>
    <property type="match status" value="1"/>
</dbReference>
<dbReference type="InterPro" id="IPR031389">
    <property type="entry name" value="RBIS"/>
</dbReference>
<dbReference type="AlphaFoldDB" id="A0AAW0HZ96"/>
<evidence type="ECO:0000313" key="2">
    <source>
        <dbReference type="Proteomes" id="UP001488838"/>
    </source>
</evidence>
<keyword evidence="2" id="KW-1185">Reference proteome</keyword>
<dbReference type="Proteomes" id="UP001488838">
    <property type="component" value="Unassembled WGS sequence"/>
</dbReference>
<evidence type="ECO:0000313" key="1">
    <source>
        <dbReference type="EMBL" id="KAK7807253.1"/>
    </source>
</evidence>
<gene>
    <name evidence="1" type="ORF">U0070_003253</name>
</gene>
<dbReference type="EMBL" id="JBBHLL010000278">
    <property type="protein sequence ID" value="KAK7807253.1"/>
    <property type="molecule type" value="Genomic_DNA"/>
</dbReference>
<feature type="non-terminal residue" evidence="1">
    <location>
        <position position="182"/>
    </location>
</feature>
<dbReference type="GO" id="GO:0042254">
    <property type="term" value="P:ribosome biogenesis"/>
    <property type="evidence" value="ECO:0007669"/>
    <property type="project" value="InterPro"/>
</dbReference>
<dbReference type="PANTHER" id="PTHR35544:SF4">
    <property type="entry name" value="RIBOSOMAL BIOGENESIS FACTOR"/>
    <property type="match status" value="1"/>
</dbReference>
<protein>
    <recommendedName>
        <fullName evidence="3">Ribosomal biogenesis factor</fullName>
    </recommendedName>
</protein>
<dbReference type="GO" id="GO:0005730">
    <property type="term" value="C:nucleolus"/>
    <property type="evidence" value="ECO:0007669"/>
    <property type="project" value="TreeGrafter"/>
</dbReference>
<name>A0AAW0HZ96_MYOGA</name>
<reference evidence="1 2" key="1">
    <citation type="journal article" date="2023" name="bioRxiv">
        <title>Conserved and derived expression patterns and positive selection on dental genes reveal complex evolutionary context of ever-growing rodent molars.</title>
        <authorList>
            <person name="Calamari Z.T."/>
            <person name="Song A."/>
            <person name="Cohen E."/>
            <person name="Akter M."/>
            <person name="Roy R.D."/>
            <person name="Hallikas O."/>
            <person name="Christensen M.M."/>
            <person name="Li P."/>
            <person name="Marangoni P."/>
            <person name="Jernvall J."/>
            <person name="Klein O.D."/>
        </authorList>
    </citation>
    <scope>NUCLEOTIDE SEQUENCE [LARGE SCALE GENOMIC DNA]</scope>
    <source>
        <strain evidence="1">V071</strain>
    </source>
</reference>
<comment type="caution">
    <text evidence="1">The sequence shown here is derived from an EMBL/GenBank/DDBJ whole genome shotgun (WGS) entry which is preliminary data.</text>
</comment>
<accession>A0AAW0HZ96</accession>
<organism evidence="1 2">
    <name type="scientific">Myodes glareolus</name>
    <name type="common">Bank vole</name>
    <name type="synonym">Clethrionomys glareolus</name>
    <dbReference type="NCBI Taxonomy" id="447135"/>
    <lineage>
        <taxon>Eukaryota</taxon>
        <taxon>Metazoa</taxon>
        <taxon>Chordata</taxon>
        <taxon>Craniata</taxon>
        <taxon>Vertebrata</taxon>
        <taxon>Euteleostomi</taxon>
        <taxon>Mammalia</taxon>
        <taxon>Eutheria</taxon>
        <taxon>Euarchontoglires</taxon>
        <taxon>Glires</taxon>
        <taxon>Rodentia</taxon>
        <taxon>Myomorpha</taxon>
        <taxon>Muroidea</taxon>
        <taxon>Cricetidae</taxon>
        <taxon>Arvicolinae</taxon>
        <taxon>Myodes</taxon>
    </lineage>
</organism>
<evidence type="ECO:0008006" key="3">
    <source>
        <dbReference type="Google" id="ProtNLM"/>
    </source>
</evidence>
<proteinExistence type="predicted"/>
<sequence>MPLSVGGASGKGRDLSLRAESEGLGLEESVLCVVGVAPLGVALAVGGVTVESAHAAGASAGNFLCPELVNGVTGSLDDRVEFGGLTMAKNKLKGQKSRNVFHIASQKTFKAKNKAKPVTTNLKKINIMNDEKVNRMNRAFVNIQKELAGFSKSLSLKSVQKELKHHENEPANVDEATRLMAQ</sequence>
<dbReference type="PANTHER" id="PTHR35544">
    <property type="entry name" value="RIBOSOMAL BIOGENESIS FACTOR"/>
    <property type="match status" value="1"/>
</dbReference>